<feature type="compositionally biased region" description="Basic and acidic residues" evidence="1">
    <location>
        <begin position="242"/>
        <end position="262"/>
    </location>
</feature>
<keyword evidence="2" id="KW-0472">Membrane</keyword>
<dbReference type="AlphaFoldDB" id="A0A812JBJ4"/>
<organism evidence="4 5">
    <name type="scientific">Symbiodinium natans</name>
    <dbReference type="NCBI Taxonomy" id="878477"/>
    <lineage>
        <taxon>Eukaryota</taxon>
        <taxon>Sar</taxon>
        <taxon>Alveolata</taxon>
        <taxon>Dinophyceae</taxon>
        <taxon>Suessiales</taxon>
        <taxon>Symbiodiniaceae</taxon>
        <taxon>Symbiodinium</taxon>
    </lineage>
</organism>
<keyword evidence="3" id="KW-0732">Signal</keyword>
<sequence>MARCCTLQVLLLVALVRLFSCEPYLRQLAASNDSNDTNSSTTTTSTGASCDSNTTNCTSPATTTSATTTTPAATTTTTSSRAVVGAPAQDDSTLIIVIAVVCSLVAMAAGSLCVYGAIAYMQSSEVENRKLVKQIDSDAAGFETYLSNVANNVQRFNHRLDKDKALKEQFEKEVTAFAKDWQKVEEDSREFLDKQYTPCLRARLELQQAKDLKRRRLAQQRRQAAELKAKAALDQQVRQKRKELDLEEKKRIKEGQPPRTPDELNALAAEAVRVGQAESGRAKSLMIGASSANLVQEEEVGCCPGFPVTSNSELRKQIKRLAELQNLHANSITQLKQLRDQVEVIKNFAHPLLNKIEVKPYSVLGTTDKDQLCELQKKSKRRS</sequence>
<evidence type="ECO:0000256" key="3">
    <source>
        <dbReference type="SAM" id="SignalP"/>
    </source>
</evidence>
<protein>
    <submittedName>
        <fullName evidence="4">Uncharacterized protein</fullName>
    </submittedName>
</protein>
<keyword evidence="2" id="KW-1133">Transmembrane helix</keyword>
<feature type="signal peptide" evidence="3">
    <location>
        <begin position="1"/>
        <end position="21"/>
    </location>
</feature>
<feature type="region of interest" description="Disordered" evidence="1">
    <location>
        <begin position="32"/>
        <end position="83"/>
    </location>
</feature>
<comment type="caution">
    <text evidence="4">The sequence shown here is derived from an EMBL/GenBank/DDBJ whole genome shotgun (WGS) entry which is preliminary data.</text>
</comment>
<keyword evidence="2" id="KW-0812">Transmembrane</keyword>
<gene>
    <name evidence="4" type="ORF">SNAT2548_LOCUS5720</name>
</gene>
<dbReference type="EMBL" id="CAJNDS010000369">
    <property type="protein sequence ID" value="CAE7198415.1"/>
    <property type="molecule type" value="Genomic_DNA"/>
</dbReference>
<evidence type="ECO:0000256" key="2">
    <source>
        <dbReference type="SAM" id="Phobius"/>
    </source>
</evidence>
<accession>A0A812JBJ4</accession>
<dbReference type="Proteomes" id="UP000604046">
    <property type="component" value="Unassembled WGS sequence"/>
</dbReference>
<keyword evidence="5" id="KW-1185">Reference proteome</keyword>
<dbReference type="OrthoDB" id="10457482at2759"/>
<evidence type="ECO:0000313" key="5">
    <source>
        <dbReference type="Proteomes" id="UP000604046"/>
    </source>
</evidence>
<feature type="chain" id="PRO_5032872424" evidence="3">
    <location>
        <begin position="22"/>
        <end position="383"/>
    </location>
</feature>
<evidence type="ECO:0000313" key="4">
    <source>
        <dbReference type="EMBL" id="CAE7198415.1"/>
    </source>
</evidence>
<evidence type="ECO:0000256" key="1">
    <source>
        <dbReference type="SAM" id="MobiDB-lite"/>
    </source>
</evidence>
<proteinExistence type="predicted"/>
<feature type="compositionally biased region" description="Low complexity" evidence="1">
    <location>
        <begin position="32"/>
        <end position="80"/>
    </location>
</feature>
<feature type="region of interest" description="Disordered" evidence="1">
    <location>
        <begin position="238"/>
        <end position="262"/>
    </location>
</feature>
<feature type="transmembrane region" description="Helical" evidence="2">
    <location>
        <begin position="94"/>
        <end position="120"/>
    </location>
</feature>
<name>A0A812JBJ4_9DINO</name>
<reference evidence="4" key="1">
    <citation type="submission" date="2021-02" db="EMBL/GenBank/DDBJ databases">
        <authorList>
            <person name="Dougan E. K."/>
            <person name="Rhodes N."/>
            <person name="Thang M."/>
            <person name="Chan C."/>
        </authorList>
    </citation>
    <scope>NUCLEOTIDE SEQUENCE</scope>
</reference>